<name>A0A0A0K2N7_CUCSA</name>
<evidence type="ECO:0000256" key="1">
    <source>
        <dbReference type="SAM" id="Phobius"/>
    </source>
</evidence>
<reference evidence="2 3" key="1">
    <citation type="journal article" date="2009" name="Nat. Genet.">
        <title>The genome of the cucumber, Cucumis sativus L.</title>
        <authorList>
            <person name="Huang S."/>
            <person name="Li R."/>
            <person name="Zhang Z."/>
            <person name="Li L."/>
            <person name="Gu X."/>
            <person name="Fan W."/>
            <person name="Lucas W.J."/>
            <person name="Wang X."/>
            <person name="Xie B."/>
            <person name="Ni P."/>
            <person name="Ren Y."/>
            <person name="Zhu H."/>
            <person name="Li J."/>
            <person name="Lin K."/>
            <person name="Jin W."/>
            <person name="Fei Z."/>
            <person name="Li G."/>
            <person name="Staub J."/>
            <person name="Kilian A."/>
            <person name="van der Vossen E.A."/>
            <person name="Wu Y."/>
            <person name="Guo J."/>
            <person name="He J."/>
            <person name="Jia Z."/>
            <person name="Ren Y."/>
            <person name="Tian G."/>
            <person name="Lu Y."/>
            <person name="Ruan J."/>
            <person name="Qian W."/>
            <person name="Wang M."/>
            <person name="Huang Q."/>
            <person name="Li B."/>
            <person name="Xuan Z."/>
            <person name="Cao J."/>
            <person name="Asan"/>
            <person name="Wu Z."/>
            <person name="Zhang J."/>
            <person name="Cai Q."/>
            <person name="Bai Y."/>
            <person name="Zhao B."/>
            <person name="Han Y."/>
            <person name="Li Y."/>
            <person name="Li X."/>
            <person name="Wang S."/>
            <person name="Shi Q."/>
            <person name="Liu S."/>
            <person name="Cho W.K."/>
            <person name="Kim J.Y."/>
            <person name="Xu Y."/>
            <person name="Heller-Uszynska K."/>
            <person name="Miao H."/>
            <person name="Cheng Z."/>
            <person name="Zhang S."/>
            <person name="Wu J."/>
            <person name="Yang Y."/>
            <person name="Kang H."/>
            <person name="Li M."/>
            <person name="Liang H."/>
            <person name="Ren X."/>
            <person name="Shi Z."/>
            <person name="Wen M."/>
            <person name="Jian M."/>
            <person name="Yang H."/>
            <person name="Zhang G."/>
            <person name="Yang Z."/>
            <person name="Chen R."/>
            <person name="Liu S."/>
            <person name="Li J."/>
            <person name="Ma L."/>
            <person name="Liu H."/>
            <person name="Zhou Y."/>
            <person name="Zhao J."/>
            <person name="Fang X."/>
            <person name="Li G."/>
            <person name="Fang L."/>
            <person name="Li Y."/>
            <person name="Liu D."/>
            <person name="Zheng H."/>
            <person name="Zhang Y."/>
            <person name="Qin N."/>
            <person name="Li Z."/>
            <person name="Yang G."/>
            <person name="Yang S."/>
            <person name="Bolund L."/>
            <person name="Kristiansen K."/>
            <person name="Zheng H."/>
            <person name="Li S."/>
            <person name="Zhang X."/>
            <person name="Yang H."/>
            <person name="Wang J."/>
            <person name="Sun R."/>
            <person name="Zhang B."/>
            <person name="Jiang S."/>
            <person name="Wang J."/>
            <person name="Du Y."/>
            <person name="Li S."/>
        </authorList>
    </citation>
    <scope>NUCLEOTIDE SEQUENCE [LARGE SCALE GENOMIC DNA]</scope>
    <source>
        <strain evidence="3">cv. 9930</strain>
    </source>
</reference>
<protein>
    <submittedName>
        <fullName evidence="2">Uncharacterized protein</fullName>
    </submittedName>
</protein>
<gene>
    <name evidence="2" type="ORF">Csa_7G066250</name>
</gene>
<sequence length="121" mass="13758">METSGSPMPSPVANPLCRLLTSSEAFWDSESKWREFCVWVSVHSFFLFFTVLLQFPLSHSHFPLCFSKTFLSPLHLHTLSLKGKLGELTVNKYWGIKGTILEQKICLGRVLLSMCFTKLCA</sequence>
<organism evidence="2 3">
    <name type="scientific">Cucumis sativus</name>
    <name type="common">Cucumber</name>
    <dbReference type="NCBI Taxonomy" id="3659"/>
    <lineage>
        <taxon>Eukaryota</taxon>
        <taxon>Viridiplantae</taxon>
        <taxon>Streptophyta</taxon>
        <taxon>Embryophyta</taxon>
        <taxon>Tracheophyta</taxon>
        <taxon>Spermatophyta</taxon>
        <taxon>Magnoliopsida</taxon>
        <taxon>eudicotyledons</taxon>
        <taxon>Gunneridae</taxon>
        <taxon>Pentapetalae</taxon>
        <taxon>rosids</taxon>
        <taxon>fabids</taxon>
        <taxon>Cucurbitales</taxon>
        <taxon>Cucurbitaceae</taxon>
        <taxon>Benincaseae</taxon>
        <taxon>Cucumis</taxon>
    </lineage>
</organism>
<accession>A0A0A0K2N7</accession>
<keyword evidence="1" id="KW-0472">Membrane</keyword>
<keyword evidence="1" id="KW-1133">Transmembrane helix</keyword>
<dbReference type="Proteomes" id="UP000029981">
    <property type="component" value="Chromosome 7"/>
</dbReference>
<keyword evidence="3" id="KW-1185">Reference proteome</keyword>
<feature type="transmembrane region" description="Helical" evidence="1">
    <location>
        <begin position="36"/>
        <end position="57"/>
    </location>
</feature>
<reference evidence="2 3" key="3">
    <citation type="journal article" date="2010" name="BMC Genomics">
        <title>Transcriptome sequencing and comparative analysis of cucumber flowers with different sex types.</title>
        <authorList>
            <person name="Guo S."/>
            <person name="Zheng Y."/>
            <person name="Joung J.G."/>
            <person name="Liu S."/>
            <person name="Zhang Z."/>
            <person name="Crasta O.R."/>
            <person name="Sobral B.W."/>
            <person name="Xu Y."/>
            <person name="Huang S."/>
            <person name="Fei Z."/>
        </authorList>
    </citation>
    <scope>NUCLEOTIDE SEQUENCE [LARGE SCALE GENOMIC DNA]</scope>
    <source>
        <strain evidence="3">cv. 9930</strain>
    </source>
</reference>
<reference evidence="2 3" key="2">
    <citation type="journal article" date="2009" name="PLoS ONE">
        <title>An integrated genetic and cytogenetic map of the cucumber genome.</title>
        <authorList>
            <person name="Ren Y."/>
            <person name="Zhang Z."/>
            <person name="Liu J."/>
            <person name="Staub J.E."/>
            <person name="Han Y."/>
            <person name="Cheng Z."/>
            <person name="Li X."/>
            <person name="Lu J."/>
            <person name="Miao H."/>
            <person name="Kang H."/>
            <person name="Xie B."/>
            <person name="Gu X."/>
            <person name="Wang X."/>
            <person name="Du Y."/>
            <person name="Jin W."/>
            <person name="Huang S."/>
        </authorList>
    </citation>
    <scope>NUCLEOTIDE SEQUENCE [LARGE SCALE GENOMIC DNA]</scope>
    <source>
        <strain evidence="3">cv. 9930</strain>
    </source>
</reference>
<proteinExistence type="predicted"/>
<reference evidence="2 3" key="4">
    <citation type="journal article" date="2011" name="BMC Genomics">
        <title>RNA-Seq improves annotation of protein-coding genes in the cucumber genome.</title>
        <authorList>
            <person name="Li Z."/>
            <person name="Zhang Z."/>
            <person name="Yan P."/>
            <person name="Huang S."/>
            <person name="Fei Z."/>
            <person name="Lin K."/>
        </authorList>
    </citation>
    <scope>NUCLEOTIDE SEQUENCE [LARGE SCALE GENOMIC DNA]</scope>
    <source>
        <strain evidence="3">cv. 9930</strain>
    </source>
</reference>
<evidence type="ECO:0000313" key="3">
    <source>
        <dbReference type="Proteomes" id="UP000029981"/>
    </source>
</evidence>
<dbReference type="Gramene" id="KGN43768">
    <property type="protein sequence ID" value="KGN43768"/>
    <property type="gene ID" value="Csa_7G066250"/>
</dbReference>
<dbReference type="AlphaFoldDB" id="A0A0A0K2N7"/>
<keyword evidence="1" id="KW-0812">Transmembrane</keyword>
<dbReference type="EMBL" id="CM002928">
    <property type="protein sequence ID" value="KGN43768.1"/>
    <property type="molecule type" value="Genomic_DNA"/>
</dbReference>
<evidence type="ECO:0000313" key="2">
    <source>
        <dbReference type="EMBL" id="KGN43768.1"/>
    </source>
</evidence>